<dbReference type="AlphaFoldDB" id="A0A7S4FZL9"/>
<feature type="chain" id="PRO_5031361305" evidence="1">
    <location>
        <begin position="21"/>
        <end position="141"/>
    </location>
</feature>
<reference evidence="2" key="1">
    <citation type="submission" date="2021-01" db="EMBL/GenBank/DDBJ databases">
        <authorList>
            <person name="Corre E."/>
            <person name="Pelletier E."/>
            <person name="Niang G."/>
            <person name="Scheremetjew M."/>
            <person name="Finn R."/>
            <person name="Kale V."/>
            <person name="Holt S."/>
            <person name="Cochrane G."/>
            <person name="Meng A."/>
            <person name="Brown T."/>
            <person name="Cohen L."/>
        </authorList>
    </citation>
    <scope>NUCLEOTIDE SEQUENCE</scope>
    <source>
        <strain evidence="2">CCMP1594</strain>
    </source>
</reference>
<gene>
    <name evidence="2" type="ORF">EGYM00163_LOCUS31583</name>
</gene>
<organism evidence="2">
    <name type="scientific">Eutreptiella gymnastica</name>
    <dbReference type="NCBI Taxonomy" id="73025"/>
    <lineage>
        <taxon>Eukaryota</taxon>
        <taxon>Discoba</taxon>
        <taxon>Euglenozoa</taxon>
        <taxon>Euglenida</taxon>
        <taxon>Spirocuta</taxon>
        <taxon>Euglenophyceae</taxon>
        <taxon>Eutreptiales</taxon>
        <taxon>Eutreptiaceae</taxon>
        <taxon>Eutreptiella</taxon>
    </lineage>
</organism>
<evidence type="ECO:0000256" key="1">
    <source>
        <dbReference type="SAM" id="SignalP"/>
    </source>
</evidence>
<accession>A0A7S4FZL9</accession>
<proteinExistence type="predicted"/>
<name>A0A7S4FZL9_9EUGL</name>
<keyword evidence="1" id="KW-0732">Signal</keyword>
<sequence>MSLMMTLIVVVVVVVAVVLGLSESVSVQGLKQILTVPYAGSGKQDGKWLARGALTRLAAPDALAQATSAPCGAGEEGDLCARTATCPPIQRTWHLAPVDQELCGSAIFGGHTVCCPCTVHKFSRCRPPPPNQNPPRRRIIH</sequence>
<feature type="signal peptide" evidence="1">
    <location>
        <begin position="1"/>
        <end position="20"/>
    </location>
</feature>
<dbReference type="EMBL" id="HBJA01090733">
    <property type="protein sequence ID" value="CAE0820411.1"/>
    <property type="molecule type" value="Transcribed_RNA"/>
</dbReference>
<protein>
    <submittedName>
        <fullName evidence="2">Uncharacterized protein</fullName>
    </submittedName>
</protein>
<evidence type="ECO:0000313" key="2">
    <source>
        <dbReference type="EMBL" id="CAE0820411.1"/>
    </source>
</evidence>